<comment type="caution">
    <text evidence="3">The sequence shown here is derived from an EMBL/GenBank/DDBJ whole genome shotgun (WGS) entry which is preliminary data.</text>
</comment>
<dbReference type="GO" id="GO:0003700">
    <property type="term" value="F:DNA-binding transcription factor activity"/>
    <property type="evidence" value="ECO:0007669"/>
    <property type="project" value="InterPro"/>
</dbReference>
<feature type="non-terminal residue" evidence="3">
    <location>
        <position position="134"/>
    </location>
</feature>
<evidence type="ECO:0000256" key="1">
    <source>
        <dbReference type="ARBA" id="ARBA00022884"/>
    </source>
</evidence>
<accession>A0A955RRH1</accession>
<feature type="domain" description="Transcription factor NusA N-terminal" evidence="2">
    <location>
        <begin position="5"/>
        <end position="68"/>
    </location>
</feature>
<name>A0A955RRH1_UNCKA</name>
<dbReference type="GO" id="GO:0003723">
    <property type="term" value="F:RNA binding"/>
    <property type="evidence" value="ECO:0007669"/>
    <property type="project" value="UniProtKB-KW"/>
</dbReference>
<dbReference type="GO" id="GO:0005829">
    <property type="term" value="C:cytosol"/>
    <property type="evidence" value="ECO:0007669"/>
    <property type="project" value="TreeGrafter"/>
</dbReference>
<proteinExistence type="predicted"/>
<reference evidence="3" key="2">
    <citation type="journal article" date="2021" name="Microbiome">
        <title>Successional dynamics and alternative stable states in a saline activated sludge microbial community over 9 years.</title>
        <authorList>
            <person name="Wang Y."/>
            <person name="Ye J."/>
            <person name="Ju F."/>
            <person name="Liu L."/>
            <person name="Boyd J.A."/>
            <person name="Deng Y."/>
            <person name="Parks D.H."/>
            <person name="Jiang X."/>
            <person name="Yin X."/>
            <person name="Woodcroft B.J."/>
            <person name="Tyson G.W."/>
            <person name="Hugenholtz P."/>
            <person name="Polz M.F."/>
            <person name="Zhang T."/>
        </authorList>
    </citation>
    <scope>NUCLEOTIDE SEQUENCE</scope>
    <source>
        <strain evidence="3">HKST-UBA03</strain>
    </source>
</reference>
<dbReference type="GO" id="GO:0006353">
    <property type="term" value="P:DNA-templated transcription termination"/>
    <property type="evidence" value="ECO:0007669"/>
    <property type="project" value="InterPro"/>
</dbReference>
<feature type="domain" description="Transcription factor NusA N-terminal" evidence="2">
    <location>
        <begin position="74"/>
        <end position="99"/>
    </location>
</feature>
<sequence length="134" mass="15137">MVRSEFLAAIKQVASERGIEPEEVIETLKRAMVAAFRKDFPDENEEELEEETIQVEIDKESGEVTLMQDGVDITPPGFGRIAAQTAKQVILQGVREAEKHAVVEEFREKIGRVVPAMLQRFERGKWLVDVGRSV</sequence>
<dbReference type="GO" id="GO:0031564">
    <property type="term" value="P:transcription antitermination"/>
    <property type="evidence" value="ECO:0007669"/>
    <property type="project" value="InterPro"/>
</dbReference>
<dbReference type="SUPFAM" id="SSF69705">
    <property type="entry name" value="Transcription factor NusA, N-terminal domain"/>
    <property type="match status" value="1"/>
</dbReference>
<dbReference type="InterPro" id="IPR030842">
    <property type="entry name" value="TF_NusA_bacterial"/>
</dbReference>
<dbReference type="Pfam" id="PF08529">
    <property type="entry name" value="NusA_N"/>
    <property type="match status" value="2"/>
</dbReference>
<dbReference type="Proteomes" id="UP000751518">
    <property type="component" value="Unassembled WGS sequence"/>
</dbReference>
<dbReference type="Gene3D" id="3.30.1480.10">
    <property type="entry name" value="NusA, N-terminal domain"/>
    <property type="match status" value="1"/>
</dbReference>
<evidence type="ECO:0000313" key="4">
    <source>
        <dbReference type="Proteomes" id="UP000751518"/>
    </source>
</evidence>
<gene>
    <name evidence="3" type="ORF">KC614_05110</name>
</gene>
<protein>
    <recommendedName>
        <fullName evidence="2">Transcription factor NusA N-terminal domain-containing protein</fullName>
    </recommendedName>
</protein>
<dbReference type="PANTHER" id="PTHR22648">
    <property type="entry name" value="TRANSCRIPTION TERMINATION FACTOR NUSA"/>
    <property type="match status" value="1"/>
</dbReference>
<reference evidence="3" key="1">
    <citation type="submission" date="2020-04" db="EMBL/GenBank/DDBJ databases">
        <authorList>
            <person name="Zhang T."/>
        </authorList>
    </citation>
    <scope>NUCLEOTIDE SEQUENCE</scope>
    <source>
        <strain evidence="3">HKST-UBA03</strain>
    </source>
</reference>
<dbReference type="PANTHER" id="PTHR22648:SF0">
    <property type="entry name" value="TRANSCRIPTION TERMINATION_ANTITERMINATION PROTEIN NUSA"/>
    <property type="match status" value="1"/>
</dbReference>
<keyword evidence="1" id="KW-0694">RNA-binding</keyword>
<organism evidence="3 4">
    <name type="scientific">candidate division WWE3 bacterium</name>
    <dbReference type="NCBI Taxonomy" id="2053526"/>
    <lineage>
        <taxon>Bacteria</taxon>
        <taxon>Katanobacteria</taxon>
    </lineage>
</organism>
<dbReference type="EMBL" id="JAGQKZ010000076">
    <property type="protein sequence ID" value="MCA9392544.1"/>
    <property type="molecule type" value="Genomic_DNA"/>
</dbReference>
<dbReference type="InterPro" id="IPR036555">
    <property type="entry name" value="NusA_N_sf"/>
</dbReference>
<evidence type="ECO:0000313" key="3">
    <source>
        <dbReference type="EMBL" id="MCA9392544.1"/>
    </source>
</evidence>
<evidence type="ECO:0000259" key="2">
    <source>
        <dbReference type="Pfam" id="PF08529"/>
    </source>
</evidence>
<dbReference type="AlphaFoldDB" id="A0A955RRH1"/>
<dbReference type="InterPro" id="IPR013735">
    <property type="entry name" value="TF_NusA_N"/>
</dbReference>